<dbReference type="EMBL" id="JAAMPC010000010">
    <property type="protein sequence ID" value="KAG2288673.1"/>
    <property type="molecule type" value="Genomic_DNA"/>
</dbReference>
<name>A0A8X7RIP3_BRACI</name>
<comment type="caution">
    <text evidence="1">The sequence shown here is derived from an EMBL/GenBank/DDBJ whole genome shotgun (WGS) entry which is preliminary data.</text>
</comment>
<organism evidence="1 2">
    <name type="scientific">Brassica carinata</name>
    <name type="common">Ethiopian mustard</name>
    <name type="synonym">Abyssinian cabbage</name>
    <dbReference type="NCBI Taxonomy" id="52824"/>
    <lineage>
        <taxon>Eukaryota</taxon>
        <taxon>Viridiplantae</taxon>
        <taxon>Streptophyta</taxon>
        <taxon>Embryophyta</taxon>
        <taxon>Tracheophyta</taxon>
        <taxon>Spermatophyta</taxon>
        <taxon>Magnoliopsida</taxon>
        <taxon>eudicotyledons</taxon>
        <taxon>Gunneridae</taxon>
        <taxon>Pentapetalae</taxon>
        <taxon>rosids</taxon>
        <taxon>malvids</taxon>
        <taxon>Brassicales</taxon>
        <taxon>Brassicaceae</taxon>
        <taxon>Brassiceae</taxon>
        <taxon>Brassica</taxon>
    </lineage>
</organism>
<gene>
    <name evidence="1" type="ORF">Bca52824_048277</name>
</gene>
<sequence>MGRKLLDVTPWMGLYKFFKSGVHSYAELGASIGGPEQTVRLHRSGLRGQRGRRSMKAAILSQTSVINFVEKDISEMWPKWDSRLRTCQRRTSLKSCMSGDRGSGPWIAGKSRY</sequence>
<dbReference type="Proteomes" id="UP000886595">
    <property type="component" value="Unassembled WGS sequence"/>
</dbReference>
<protein>
    <submittedName>
        <fullName evidence="1">Uncharacterized protein</fullName>
    </submittedName>
</protein>
<proteinExistence type="predicted"/>
<accession>A0A8X7RIP3</accession>
<keyword evidence="2" id="KW-1185">Reference proteome</keyword>
<reference evidence="1 2" key="1">
    <citation type="submission" date="2020-02" db="EMBL/GenBank/DDBJ databases">
        <authorList>
            <person name="Ma Q."/>
            <person name="Huang Y."/>
            <person name="Song X."/>
            <person name="Pei D."/>
        </authorList>
    </citation>
    <scope>NUCLEOTIDE SEQUENCE [LARGE SCALE GENOMIC DNA]</scope>
    <source>
        <strain evidence="1">Sxm20200214</strain>
        <tissue evidence="1">Leaf</tissue>
    </source>
</reference>
<evidence type="ECO:0000313" key="2">
    <source>
        <dbReference type="Proteomes" id="UP000886595"/>
    </source>
</evidence>
<evidence type="ECO:0000313" key="1">
    <source>
        <dbReference type="EMBL" id="KAG2288673.1"/>
    </source>
</evidence>
<dbReference type="AlphaFoldDB" id="A0A8X7RIP3"/>